<dbReference type="InterPro" id="IPR027417">
    <property type="entry name" value="P-loop_NTPase"/>
</dbReference>
<evidence type="ECO:0000313" key="2">
    <source>
        <dbReference type="Proteomes" id="UP000014155"/>
    </source>
</evidence>
<dbReference type="Proteomes" id="UP000014155">
    <property type="component" value="Unassembled WGS sequence"/>
</dbReference>
<comment type="caution">
    <text evidence="1">The sequence shown here is derived from an EMBL/GenBank/DDBJ whole genome shotgun (WGS) entry which is preliminary data.</text>
</comment>
<dbReference type="eggNOG" id="COG1192">
    <property type="taxonomic scope" value="Bacteria"/>
</dbReference>
<evidence type="ECO:0000313" key="1">
    <source>
        <dbReference type="EMBL" id="EMS73957.1"/>
    </source>
</evidence>
<dbReference type="Gene3D" id="3.40.50.10850">
    <property type="entry name" value="Ntrc-like two-domain protein"/>
    <property type="match status" value="1"/>
</dbReference>
<dbReference type="RefSeq" id="WP_004623287.1">
    <property type="nucleotide sequence ID" value="NZ_AORV01000010.1"/>
</dbReference>
<dbReference type="Gene3D" id="3.40.50.300">
    <property type="entry name" value="P-loop containing nucleotide triphosphate hydrolases"/>
    <property type="match status" value="1"/>
</dbReference>
<gene>
    <name evidence="1" type="ORF">CTER_5557</name>
</gene>
<organism evidence="1 2">
    <name type="scientific">Ruminiclostridium cellobioparum subsp. termitidis CT1112</name>
    <dbReference type="NCBI Taxonomy" id="1195236"/>
    <lineage>
        <taxon>Bacteria</taxon>
        <taxon>Bacillati</taxon>
        <taxon>Bacillota</taxon>
        <taxon>Clostridia</taxon>
        <taxon>Eubacteriales</taxon>
        <taxon>Oscillospiraceae</taxon>
        <taxon>Ruminiclostridium</taxon>
    </lineage>
</organism>
<protein>
    <submittedName>
        <fullName evidence="1">ATPase involved in chromosome partitioning-like protein</fullName>
    </submittedName>
</protein>
<dbReference type="PATRIC" id="fig|1195236.3.peg.359"/>
<dbReference type="SUPFAM" id="SSF52540">
    <property type="entry name" value="P-loop containing nucleoside triphosphate hydrolases"/>
    <property type="match status" value="1"/>
</dbReference>
<proteinExistence type="predicted"/>
<dbReference type="EMBL" id="AORV01000010">
    <property type="protein sequence ID" value="EMS73957.1"/>
    <property type="molecule type" value="Genomic_DNA"/>
</dbReference>
<keyword evidence="2" id="KW-1185">Reference proteome</keyword>
<dbReference type="STRING" id="1195236.CTER_5557"/>
<name>S0FQ23_RUMCE</name>
<accession>S0FQ23</accession>
<dbReference type="AlphaFoldDB" id="S0FQ23"/>
<sequence>MSLIKIMIMDDDDEYSFNLCNSLTHNFSETLLVNYCSNSYNIEEWIKKIDPDIVLTCEKYYLQIKKYFAKPIFILSSGITESSFSEIPSIYKYKEVDKIAGDIVNGFINTGNIIKNTKEKNTKVTAVYSASGSVGKTSIAMGISSFCSLSGLKVFYLNLEQFQSTNFFFSCNAEYSLSEIIYYVQQRDRNLLSKLPALWCQDPSANIFYFKEAKHPFEINELLPGDIEFLMNSLKECGKYDLIVIDMDSRFDSNSIEVFVNADEVIYIITDEEICLHKTKVFMESLSMLSNTTGQHSYLLHKFLYVANKVSNQGLPLFPHFISKESFISQIPFNEIVNSKKFSIMGGPEEIYNSIKKIAGRYISSQPGG</sequence>
<reference evidence="1 2" key="1">
    <citation type="journal article" date="2013" name="Genome Announc.">
        <title>Draft Genome Sequence of the Cellulolytic, Mesophilic, Anaerobic Bacterium Clostridium termitidis Strain CT1112 (DSM 5398).</title>
        <authorList>
            <person name="Lal S."/>
            <person name="Ramachandran U."/>
            <person name="Zhang X."/>
            <person name="Munir R."/>
            <person name="Sparling R."/>
            <person name="Levin D.B."/>
        </authorList>
    </citation>
    <scope>NUCLEOTIDE SEQUENCE [LARGE SCALE GENOMIC DNA]</scope>
    <source>
        <strain evidence="1 2">CT1112</strain>
    </source>
</reference>